<dbReference type="Proteomes" id="UP000298246">
    <property type="component" value="Unassembled WGS sequence"/>
</dbReference>
<dbReference type="AlphaFoldDB" id="A0A4Y8PRR3"/>
<evidence type="ECO:0000313" key="2">
    <source>
        <dbReference type="Proteomes" id="UP000298246"/>
    </source>
</evidence>
<proteinExistence type="predicted"/>
<sequence>MQAAEPAAPAGSAAVGARAAQASAGEPATTTLDSVVEGWKAALSQERGFENWAKAIWNSYPLGPGTHGWIVLLYNEGKEVGYMVVHAAENGGYRLTEYGSGDSPLFSYATLYRSLVQQELIPRNASLAGFINDKSIDKQRLYYHALSALWKIGIGEMTYFLDAKTGELLPLTAEPTAETATDAPQATQPDGAVDERLLPTFDPYDRMPWIEGKPLHIGSLPELKAALNSHPRLTYVAELYHGGVTVPLAVTGYRKTGTNEPYLVLDQLGPRYIPLQDALAKGGFYP</sequence>
<protein>
    <submittedName>
        <fullName evidence="1">Uncharacterized protein</fullName>
    </submittedName>
</protein>
<accession>A0A4Y8PRR3</accession>
<comment type="caution">
    <text evidence="1">The sequence shown here is derived from an EMBL/GenBank/DDBJ whole genome shotgun (WGS) entry which is preliminary data.</text>
</comment>
<evidence type="ECO:0000313" key="1">
    <source>
        <dbReference type="EMBL" id="TFE83058.1"/>
    </source>
</evidence>
<reference evidence="1 2" key="1">
    <citation type="submission" date="2017-03" db="EMBL/GenBank/DDBJ databases">
        <title>Isolation of Levoglucosan Utilizing Bacteria.</title>
        <authorList>
            <person name="Arya A.S."/>
        </authorList>
    </citation>
    <scope>NUCLEOTIDE SEQUENCE [LARGE SCALE GENOMIC DNA]</scope>
    <source>
        <strain evidence="1 2">MEC069</strain>
    </source>
</reference>
<keyword evidence="2" id="KW-1185">Reference proteome</keyword>
<dbReference type="EMBL" id="MYFO01000059">
    <property type="protein sequence ID" value="TFE83058.1"/>
    <property type="molecule type" value="Genomic_DNA"/>
</dbReference>
<organism evidence="1 2">
    <name type="scientific">Paenibacillus athensensis</name>
    <dbReference type="NCBI Taxonomy" id="1967502"/>
    <lineage>
        <taxon>Bacteria</taxon>
        <taxon>Bacillati</taxon>
        <taxon>Bacillota</taxon>
        <taxon>Bacilli</taxon>
        <taxon>Bacillales</taxon>
        <taxon>Paenibacillaceae</taxon>
        <taxon>Paenibacillus</taxon>
    </lineage>
</organism>
<gene>
    <name evidence="1" type="ORF">B5M42_23935</name>
</gene>
<name>A0A4Y8PRR3_9BACL</name>